<name>A0A9Q3CJQ6_9BASI</name>
<protein>
    <submittedName>
        <fullName evidence="2">Uncharacterized protein</fullName>
    </submittedName>
</protein>
<feature type="region of interest" description="Disordered" evidence="1">
    <location>
        <begin position="1"/>
        <end position="87"/>
    </location>
</feature>
<feature type="compositionally biased region" description="Acidic residues" evidence="1">
    <location>
        <begin position="40"/>
        <end position="57"/>
    </location>
</feature>
<feature type="compositionally biased region" description="Polar residues" evidence="1">
    <location>
        <begin position="76"/>
        <end position="87"/>
    </location>
</feature>
<reference evidence="2" key="1">
    <citation type="submission" date="2021-03" db="EMBL/GenBank/DDBJ databases">
        <title>Draft genome sequence of rust myrtle Austropuccinia psidii MF-1, a brazilian biotype.</title>
        <authorList>
            <person name="Quecine M.C."/>
            <person name="Pachon D.M.R."/>
            <person name="Bonatelli M.L."/>
            <person name="Correr F.H."/>
            <person name="Franceschini L.M."/>
            <person name="Leite T.F."/>
            <person name="Margarido G.R.A."/>
            <person name="Almeida C.A."/>
            <person name="Ferrarezi J.A."/>
            <person name="Labate C.A."/>
        </authorList>
    </citation>
    <scope>NUCLEOTIDE SEQUENCE</scope>
    <source>
        <strain evidence="2">MF-1</strain>
    </source>
</reference>
<accession>A0A9Q3CJQ6</accession>
<sequence>MEGGTQSRKQGRVPRRSNSLSGVVGQLPATSRTIFKVPGEDGEEEEENSVEEEESDCTEGVPSPVGECKGTEGPTLAQSDQPVSHQSEPSILAIMQRMTQILTNFQVASVSESSRPPALNTLSIKAQECFDGTHPFKFRSFI</sequence>
<dbReference type="Proteomes" id="UP000765509">
    <property type="component" value="Unassembled WGS sequence"/>
</dbReference>
<evidence type="ECO:0000313" key="2">
    <source>
        <dbReference type="EMBL" id="MBW0483827.1"/>
    </source>
</evidence>
<comment type="caution">
    <text evidence="2">The sequence shown here is derived from an EMBL/GenBank/DDBJ whole genome shotgun (WGS) entry which is preliminary data.</text>
</comment>
<gene>
    <name evidence="2" type="ORF">O181_023542</name>
</gene>
<evidence type="ECO:0000313" key="3">
    <source>
        <dbReference type="Proteomes" id="UP000765509"/>
    </source>
</evidence>
<organism evidence="2 3">
    <name type="scientific">Austropuccinia psidii MF-1</name>
    <dbReference type="NCBI Taxonomy" id="1389203"/>
    <lineage>
        <taxon>Eukaryota</taxon>
        <taxon>Fungi</taxon>
        <taxon>Dikarya</taxon>
        <taxon>Basidiomycota</taxon>
        <taxon>Pucciniomycotina</taxon>
        <taxon>Pucciniomycetes</taxon>
        <taxon>Pucciniales</taxon>
        <taxon>Sphaerophragmiaceae</taxon>
        <taxon>Austropuccinia</taxon>
    </lineage>
</organism>
<keyword evidence="3" id="KW-1185">Reference proteome</keyword>
<evidence type="ECO:0000256" key="1">
    <source>
        <dbReference type="SAM" id="MobiDB-lite"/>
    </source>
</evidence>
<dbReference type="AlphaFoldDB" id="A0A9Q3CJQ6"/>
<dbReference type="EMBL" id="AVOT02007404">
    <property type="protein sequence ID" value="MBW0483827.1"/>
    <property type="molecule type" value="Genomic_DNA"/>
</dbReference>
<proteinExistence type="predicted"/>